<protein>
    <submittedName>
        <fullName evidence="2">Uncharacterized protein</fullName>
    </submittedName>
</protein>
<organism evidence="2 3">
    <name type="scientific">Streptomyces mirabilis</name>
    <dbReference type="NCBI Taxonomy" id="68239"/>
    <lineage>
        <taxon>Bacteria</taxon>
        <taxon>Bacillati</taxon>
        <taxon>Actinomycetota</taxon>
        <taxon>Actinomycetes</taxon>
        <taxon>Kitasatosporales</taxon>
        <taxon>Streptomycetaceae</taxon>
        <taxon>Streptomyces</taxon>
    </lineage>
</organism>
<dbReference type="Proteomes" id="UP001257627">
    <property type="component" value="Unassembled WGS sequence"/>
</dbReference>
<keyword evidence="3" id="KW-1185">Reference proteome</keyword>
<accession>A0ABU3UN59</accession>
<dbReference type="EMBL" id="JARAKF010000001">
    <property type="protein sequence ID" value="MDU8995359.1"/>
    <property type="molecule type" value="Genomic_DNA"/>
</dbReference>
<evidence type="ECO:0000313" key="3">
    <source>
        <dbReference type="Proteomes" id="UP001257627"/>
    </source>
</evidence>
<evidence type="ECO:0000313" key="2">
    <source>
        <dbReference type="EMBL" id="MDU8995359.1"/>
    </source>
</evidence>
<evidence type="ECO:0000256" key="1">
    <source>
        <dbReference type="SAM" id="MobiDB-lite"/>
    </source>
</evidence>
<reference evidence="2 3" key="1">
    <citation type="submission" date="2023-02" db="EMBL/GenBank/DDBJ databases">
        <authorList>
            <person name="Maleckis M."/>
        </authorList>
    </citation>
    <scope>NUCLEOTIDE SEQUENCE [LARGE SCALE GENOMIC DNA]</scope>
    <source>
        <strain evidence="2 3">P8-A2</strain>
    </source>
</reference>
<sequence length="56" mass="5723">MLDEVLEEDALSEGAALVRGAREVCAGAAFVVPGPPEEHPAAARANRQVSPAAGLR</sequence>
<proteinExistence type="predicted"/>
<gene>
    <name evidence="2" type="ORF">PU648_23990</name>
</gene>
<name>A0ABU3UN59_9ACTN</name>
<comment type="caution">
    <text evidence="2">The sequence shown here is derived from an EMBL/GenBank/DDBJ whole genome shotgun (WGS) entry which is preliminary data.</text>
</comment>
<feature type="region of interest" description="Disordered" evidence="1">
    <location>
        <begin position="35"/>
        <end position="56"/>
    </location>
</feature>